<comment type="caution">
    <text evidence="2">The sequence shown here is derived from an EMBL/GenBank/DDBJ whole genome shotgun (WGS) entry which is preliminary data.</text>
</comment>
<feature type="transmembrane region" description="Helical" evidence="1">
    <location>
        <begin position="102"/>
        <end position="120"/>
    </location>
</feature>
<dbReference type="Proteomes" id="UP001431693">
    <property type="component" value="Unassembled WGS sequence"/>
</dbReference>
<organism evidence="2 3">
    <name type="scientific">Kribbibacterium absianum</name>
    <dbReference type="NCBI Taxonomy" id="3044210"/>
    <lineage>
        <taxon>Bacteria</taxon>
        <taxon>Bacillati</taxon>
        <taxon>Actinomycetota</taxon>
        <taxon>Coriobacteriia</taxon>
        <taxon>Coriobacteriales</taxon>
        <taxon>Kribbibacteriaceae</taxon>
        <taxon>Kribbibacterium</taxon>
    </lineage>
</organism>
<dbReference type="Pfam" id="PF19845">
    <property type="entry name" value="DUF6320"/>
    <property type="match status" value="1"/>
</dbReference>
<dbReference type="RefSeq" id="WP_283714022.1">
    <property type="nucleotide sequence ID" value="NZ_JASJEW010000009.1"/>
</dbReference>
<feature type="transmembrane region" description="Helical" evidence="1">
    <location>
        <begin position="160"/>
        <end position="179"/>
    </location>
</feature>
<feature type="transmembrane region" description="Helical" evidence="1">
    <location>
        <begin position="45"/>
        <end position="66"/>
    </location>
</feature>
<protein>
    <submittedName>
        <fullName evidence="2">DUF6320 domain-containing protein</fullName>
    </submittedName>
</protein>
<keyword evidence="1" id="KW-1133">Transmembrane helix</keyword>
<dbReference type="InterPro" id="IPR046283">
    <property type="entry name" value="DUF6320"/>
</dbReference>
<sequence length="218" mass="24200">MKHCDRCGVDLSGDLDRCPLCHGTLTGHASPAAFPHERLMRPRRVAATVAALLSWLAVLAMVVLSLADVVPWNITVLVAVLVLVNWLFVRNVLDREPGAVRAIARYLLIMEGCFLVWWLLTGWDVTINILVPATALGAMGFDAVALIVGKSQFVRDYGKYLLFDVVCCVVPWVTKLLGWTTWNTLVWIALYAGAAYLLVLVLFFGNTLRDEARRLFST</sequence>
<keyword evidence="1" id="KW-0472">Membrane</keyword>
<keyword evidence="1" id="KW-0812">Transmembrane</keyword>
<keyword evidence="3" id="KW-1185">Reference proteome</keyword>
<name>A0ABT6ZL59_9ACTN</name>
<feature type="transmembrane region" description="Helical" evidence="1">
    <location>
        <begin position="126"/>
        <end position="148"/>
    </location>
</feature>
<accession>A0ABT6ZL59</accession>
<proteinExistence type="predicted"/>
<evidence type="ECO:0000313" key="3">
    <source>
        <dbReference type="Proteomes" id="UP001431693"/>
    </source>
</evidence>
<evidence type="ECO:0000256" key="1">
    <source>
        <dbReference type="SAM" id="Phobius"/>
    </source>
</evidence>
<reference evidence="2" key="1">
    <citation type="submission" date="2023-05" db="EMBL/GenBank/DDBJ databases">
        <title>[olsenella] sp. nov., isolated from a pig farm feces dump.</title>
        <authorList>
            <person name="Chang Y.-H."/>
        </authorList>
    </citation>
    <scope>NUCLEOTIDE SEQUENCE</scope>
    <source>
        <strain evidence="2">YH-ols2217</strain>
    </source>
</reference>
<feature type="transmembrane region" description="Helical" evidence="1">
    <location>
        <begin position="185"/>
        <end position="205"/>
    </location>
</feature>
<dbReference type="EMBL" id="JASJEX010000002">
    <property type="protein sequence ID" value="MDJ1129564.1"/>
    <property type="molecule type" value="Genomic_DNA"/>
</dbReference>
<feature type="transmembrane region" description="Helical" evidence="1">
    <location>
        <begin position="72"/>
        <end position="90"/>
    </location>
</feature>
<evidence type="ECO:0000313" key="2">
    <source>
        <dbReference type="EMBL" id="MDJ1129564.1"/>
    </source>
</evidence>
<gene>
    <name evidence="2" type="ORF">QJ043_05645</name>
</gene>